<evidence type="ECO:0000313" key="8">
    <source>
        <dbReference type="EMBL" id="MFC5381086.1"/>
    </source>
</evidence>
<evidence type="ECO:0000259" key="7">
    <source>
        <dbReference type="SMART" id="SM00852"/>
    </source>
</evidence>
<evidence type="ECO:0000313" key="9">
    <source>
        <dbReference type="Proteomes" id="UP001596122"/>
    </source>
</evidence>
<feature type="region of interest" description="Disordered" evidence="6">
    <location>
        <begin position="1"/>
        <end position="21"/>
    </location>
</feature>
<keyword evidence="5" id="KW-0460">Magnesium</keyword>
<dbReference type="Pfam" id="PF03453">
    <property type="entry name" value="MoeA_N"/>
    <property type="match status" value="1"/>
</dbReference>
<dbReference type="InterPro" id="IPR036425">
    <property type="entry name" value="MoaB/Mog-like_dom_sf"/>
</dbReference>
<evidence type="ECO:0000256" key="6">
    <source>
        <dbReference type="SAM" id="MobiDB-lite"/>
    </source>
</evidence>
<dbReference type="Gene3D" id="2.170.190.11">
    <property type="entry name" value="Molybdopterin biosynthesis moea protein, domain 3"/>
    <property type="match status" value="1"/>
</dbReference>
<dbReference type="InterPro" id="IPR036688">
    <property type="entry name" value="MoeA_C_domain_IV_sf"/>
</dbReference>
<dbReference type="Proteomes" id="UP001596122">
    <property type="component" value="Unassembled WGS sequence"/>
</dbReference>
<dbReference type="InterPro" id="IPR005110">
    <property type="entry name" value="MoeA_linker/N"/>
</dbReference>
<dbReference type="Gene3D" id="2.40.340.10">
    <property type="entry name" value="MoeA, C-terminal, domain IV"/>
    <property type="match status" value="1"/>
</dbReference>
<dbReference type="Gene3D" id="3.40.980.10">
    <property type="entry name" value="MoaB/Mog-like domain"/>
    <property type="match status" value="1"/>
</dbReference>
<comment type="caution">
    <text evidence="8">The sequence shown here is derived from an EMBL/GenBank/DDBJ whole genome shotgun (WGS) entry which is preliminary data.</text>
</comment>
<keyword evidence="9" id="KW-1185">Reference proteome</keyword>
<evidence type="ECO:0000256" key="4">
    <source>
        <dbReference type="ARBA" id="ARBA00047317"/>
    </source>
</evidence>
<dbReference type="PANTHER" id="PTHR10192:SF5">
    <property type="entry name" value="GEPHYRIN"/>
    <property type="match status" value="1"/>
</dbReference>
<evidence type="ECO:0000256" key="5">
    <source>
        <dbReference type="RuleBase" id="RU365090"/>
    </source>
</evidence>
<dbReference type="Pfam" id="PF00994">
    <property type="entry name" value="MoCF_biosynth"/>
    <property type="match status" value="1"/>
</dbReference>
<dbReference type="CDD" id="cd00887">
    <property type="entry name" value="MoeA"/>
    <property type="match status" value="1"/>
</dbReference>
<comment type="cofactor">
    <cofactor evidence="5">
        <name>Mg(2+)</name>
        <dbReference type="ChEBI" id="CHEBI:18420"/>
    </cofactor>
</comment>
<keyword evidence="3 5" id="KW-0500">Molybdenum</keyword>
<dbReference type="InterPro" id="IPR036135">
    <property type="entry name" value="MoeA_linker/N_sf"/>
</dbReference>
<reference evidence="9" key="1">
    <citation type="journal article" date="2019" name="Int. J. Syst. Evol. Microbiol.">
        <title>The Global Catalogue of Microorganisms (GCM) 10K type strain sequencing project: providing services to taxonomists for standard genome sequencing and annotation.</title>
        <authorList>
            <consortium name="The Broad Institute Genomics Platform"/>
            <consortium name="The Broad Institute Genome Sequencing Center for Infectious Disease"/>
            <person name="Wu L."/>
            <person name="Ma J."/>
        </authorList>
    </citation>
    <scope>NUCLEOTIDE SEQUENCE [LARGE SCALE GENOMIC DNA]</scope>
    <source>
        <strain evidence="9">CCUG 43114</strain>
    </source>
</reference>
<keyword evidence="5" id="KW-0808">Transferase</keyword>
<proteinExistence type="inferred from homology"/>
<comment type="function">
    <text evidence="1 5">Catalyzes the insertion of molybdate into adenylated molybdopterin with the concomitant release of AMP.</text>
</comment>
<evidence type="ECO:0000256" key="2">
    <source>
        <dbReference type="ARBA" id="ARBA00010763"/>
    </source>
</evidence>
<comment type="catalytic activity">
    <reaction evidence="4">
        <text>adenylyl-molybdopterin + molybdate = Mo-molybdopterin + AMP + H(+)</text>
        <dbReference type="Rhea" id="RHEA:35047"/>
        <dbReference type="ChEBI" id="CHEBI:15378"/>
        <dbReference type="ChEBI" id="CHEBI:36264"/>
        <dbReference type="ChEBI" id="CHEBI:62727"/>
        <dbReference type="ChEBI" id="CHEBI:71302"/>
        <dbReference type="ChEBI" id="CHEBI:456215"/>
        <dbReference type="EC" id="2.10.1.1"/>
    </reaction>
</comment>
<feature type="domain" description="MoaB/Mog" evidence="7">
    <location>
        <begin position="187"/>
        <end position="326"/>
    </location>
</feature>
<dbReference type="SUPFAM" id="SSF63882">
    <property type="entry name" value="MoeA N-terminal region -like"/>
    <property type="match status" value="1"/>
</dbReference>
<dbReference type="InterPro" id="IPR038987">
    <property type="entry name" value="MoeA-like"/>
</dbReference>
<organism evidence="8 9">
    <name type="scientific">Aquipuribacter nitratireducens</name>
    <dbReference type="NCBI Taxonomy" id="650104"/>
    <lineage>
        <taxon>Bacteria</taxon>
        <taxon>Bacillati</taxon>
        <taxon>Actinomycetota</taxon>
        <taxon>Actinomycetes</taxon>
        <taxon>Micrococcales</taxon>
        <taxon>Intrasporangiaceae</taxon>
        <taxon>Aquipuribacter</taxon>
    </lineage>
</organism>
<comment type="similarity">
    <text evidence="2 5">Belongs to the MoeA family.</text>
</comment>
<sequence>MADAATGGAHAHRHADGVDVPTARRLAHDAGAARLLPPAPLPLDECGGTVLAAPLVARSDAPSVDSSAMDGFAVRGEGPWSVVDRVLAGAVARRALTPGEAAEVATGAPVPAGTERVLPIEDVTVDGSRVALTGPWPSRRHVRRRGEQVTAGTVLLDAGVPVSAAVLGLAASAGADSLTVRRRPRVGALLTGDELVTSGVPRPGQVRDAVGPLLPGLVEHLGGRPVEARRSGDDARALGAALDSLLATDADVVVTCGMAGAGPADHLHAWLGDIGASLVVDGVAVRPGHPQLLAVLPDGRPLVGLPGNPLAAVAALLLLLGPVLDGMTGRVGPPAARVRLVGAVPSGRPVTSLVPVRRGTEPGTVEAAGPAGPAQLWGLALADAVAVVPPGAGPQDLVELLPLP</sequence>
<accession>A0ABW0GQH3</accession>
<dbReference type="SUPFAM" id="SSF53218">
    <property type="entry name" value="Molybdenum cofactor biosynthesis proteins"/>
    <property type="match status" value="1"/>
</dbReference>
<dbReference type="InterPro" id="IPR001453">
    <property type="entry name" value="MoaB/Mog_dom"/>
</dbReference>
<protein>
    <recommendedName>
        <fullName evidence="5">Molybdopterin molybdenumtransferase</fullName>
        <ecNumber evidence="5">2.10.1.1</ecNumber>
    </recommendedName>
</protein>
<dbReference type="EMBL" id="JBHSLD010000009">
    <property type="protein sequence ID" value="MFC5381086.1"/>
    <property type="molecule type" value="Genomic_DNA"/>
</dbReference>
<name>A0ABW0GQH3_9MICO</name>
<keyword evidence="5" id="KW-0501">Molybdenum cofactor biosynthesis</keyword>
<dbReference type="SMART" id="SM00852">
    <property type="entry name" value="MoCF_biosynth"/>
    <property type="match status" value="1"/>
</dbReference>
<comment type="pathway">
    <text evidence="5">Cofactor biosynthesis; molybdopterin biosynthesis.</text>
</comment>
<evidence type="ECO:0000256" key="3">
    <source>
        <dbReference type="ARBA" id="ARBA00022505"/>
    </source>
</evidence>
<evidence type="ECO:0000256" key="1">
    <source>
        <dbReference type="ARBA" id="ARBA00002901"/>
    </source>
</evidence>
<gene>
    <name evidence="8" type="ORF">ACFPJ6_09810</name>
</gene>
<dbReference type="Gene3D" id="3.90.105.10">
    <property type="entry name" value="Molybdopterin biosynthesis moea protein, domain 2"/>
    <property type="match status" value="1"/>
</dbReference>
<dbReference type="PANTHER" id="PTHR10192">
    <property type="entry name" value="MOLYBDOPTERIN BIOSYNTHESIS PROTEIN"/>
    <property type="match status" value="1"/>
</dbReference>
<dbReference type="EC" id="2.10.1.1" evidence="5"/>
<keyword evidence="5" id="KW-0479">Metal-binding</keyword>
<dbReference type="RefSeq" id="WP_340270455.1">
    <property type="nucleotide sequence ID" value="NZ_JBBEOG010000007.1"/>
</dbReference>